<reference evidence="1 2" key="1">
    <citation type="journal article" date="2015" name="Genome Biol.">
        <title>Comparative genomics of Steinernema reveals deeply conserved gene regulatory networks.</title>
        <authorList>
            <person name="Dillman A.R."/>
            <person name="Macchietto M."/>
            <person name="Porter C.F."/>
            <person name="Rogers A."/>
            <person name="Williams B."/>
            <person name="Antoshechkin I."/>
            <person name="Lee M.M."/>
            <person name="Goodwin Z."/>
            <person name="Lu X."/>
            <person name="Lewis E.E."/>
            <person name="Goodrich-Blair H."/>
            <person name="Stock S.P."/>
            <person name="Adams B.J."/>
            <person name="Sternberg P.W."/>
            <person name="Mortazavi A."/>
        </authorList>
    </citation>
    <scope>NUCLEOTIDE SEQUENCE [LARGE SCALE GENOMIC DNA]</scope>
    <source>
        <strain evidence="1 2">ALL</strain>
    </source>
</reference>
<gene>
    <name evidence="1" type="ORF">L596_023462</name>
</gene>
<evidence type="ECO:0000313" key="2">
    <source>
        <dbReference type="Proteomes" id="UP000298663"/>
    </source>
</evidence>
<proteinExistence type="predicted"/>
<protein>
    <submittedName>
        <fullName evidence="1">Uncharacterized protein</fullName>
    </submittedName>
</protein>
<accession>A0A4U5MDQ8</accession>
<dbReference type="EMBL" id="AZBU02000008">
    <property type="protein sequence ID" value="TKR67286.1"/>
    <property type="molecule type" value="Genomic_DNA"/>
</dbReference>
<name>A0A4U5MDQ8_STECR</name>
<sequence>MDISAIPICRFMRVGELSLMDDGKNSEDFPKRQMETGALLTLHLCGIWPQTLYSNFLRLLESDQLISYSYGKLDSSSVSKCSKLSRGGSRELITTETDKSMIS</sequence>
<comment type="caution">
    <text evidence="1">The sequence shown here is derived from an EMBL/GenBank/DDBJ whole genome shotgun (WGS) entry which is preliminary data.</text>
</comment>
<organism evidence="1 2">
    <name type="scientific">Steinernema carpocapsae</name>
    <name type="common">Entomopathogenic nematode</name>
    <dbReference type="NCBI Taxonomy" id="34508"/>
    <lineage>
        <taxon>Eukaryota</taxon>
        <taxon>Metazoa</taxon>
        <taxon>Ecdysozoa</taxon>
        <taxon>Nematoda</taxon>
        <taxon>Chromadorea</taxon>
        <taxon>Rhabditida</taxon>
        <taxon>Tylenchina</taxon>
        <taxon>Panagrolaimomorpha</taxon>
        <taxon>Strongyloidoidea</taxon>
        <taxon>Steinernematidae</taxon>
        <taxon>Steinernema</taxon>
    </lineage>
</organism>
<dbReference type="AlphaFoldDB" id="A0A4U5MDQ8"/>
<keyword evidence="2" id="KW-1185">Reference proteome</keyword>
<reference evidence="1 2" key="2">
    <citation type="journal article" date="2019" name="G3 (Bethesda)">
        <title>Hybrid Assembly of the Genome of the Entomopathogenic Nematode Steinernema carpocapsae Identifies the X-Chromosome.</title>
        <authorList>
            <person name="Serra L."/>
            <person name="Macchietto M."/>
            <person name="Macias-Munoz A."/>
            <person name="McGill C.J."/>
            <person name="Rodriguez I.M."/>
            <person name="Rodriguez B."/>
            <person name="Murad R."/>
            <person name="Mortazavi A."/>
        </authorList>
    </citation>
    <scope>NUCLEOTIDE SEQUENCE [LARGE SCALE GENOMIC DNA]</scope>
    <source>
        <strain evidence="1 2">ALL</strain>
    </source>
</reference>
<evidence type="ECO:0000313" key="1">
    <source>
        <dbReference type="EMBL" id="TKR67286.1"/>
    </source>
</evidence>
<dbReference type="Proteomes" id="UP000298663">
    <property type="component" value="Unassembled WGS sequence"/>
</dbReference>